<dbReference type="EMBL" id="CAJOBJ010351550">
    <property type="protein sequence ID" value="CAF5208954.1"/>
    <property type="molecule type" value="Genomic_DNA"/>
</dbReference>
<dbReference type="EMBL" id="CAJOBH010249333">
    <property type="protein sequence ID" value="CAF5134302.1"/>
    <property type="molecule type" value="Genomic_DNA"/>
</dbReference>
<proteinExistence type="predicted"/>
<protein>
    <submittedName>
        <fullName evidence="1">Uncharacterized protein</fullName>
    </submittedName>
</protein>
<gene>
    <name evidence="1" type="ORF">BYL167_LOCUS69048</name>
    <name evidence="2" type="ORF">GIL414_LOCUS79110</name>
</gene>
<accession>A0A8S3FQA7</accession>
<dbReference type="Proteomes" id="UP000681720">
    <property type="component" value="Unassembled WGS sequence"/>
</dbReference>
<evidence type="ECO:0000313" key="2">
    <source>
        <dbReference type="EMBL" id="CAF5208954.1"/>
    </source>
</evidence>
<evidence type="ECO:0000313" key="1">
    <source>
        <dbReference type="EMBL" id="CAF5134302.1"/>
    </source>
</evidence>
<reference evidence="1" key="1">
    <citation type="submission" date="2021-02" db="EMBL/GenBank/DDBJ databases">
        <authorList>
            <person name="Nowell W R."/>
        </authorList>
    </citation>
    <scope>NUCLEOTIDE SEQUENCE</scope>
</reference>
<sequence length="46" mass="5024">MTDLSEKVEIQESFGVQYINAVNDQSELANNNSMNGTLYPSNDGSV</sequence>
<evidence type="ECO:0000313" key="3">
    <source>
        <dbReference type="Proteomes" id="UP000681967"/>
    </source>
</evidence>
<comment type="caution">
    <text evidence="1">The sequence shown here is derived from an EMBL/GenBank/DDBJ whole genome shotgun (WGS) entry which is preliminary data.</text>
</comment>
<name>A0A8S3FQA7_9BILA</name>
<dbReference type="Proteomes" id="UP000681967">
    <property type="component" value="Unassembled WGS sequence"/>
</dbReference>
<organism evidence="1 3">
    <name type="scientific">Rotaria magnacalcarata</name>
    <dbReference type="NCBI Taxonomy" id="392030"/>
    <lineage>
        <taxon>Eukaryota</taxon>
        <taxon>Metazoa</taxon>
        <taxon>Spiralia</taxon>
        <taxon>Gnathifera</taxon>
        <taxon>Rotifera</taxon>
        <taxon>Eurotatoria</taxon>
        <taxon>Bdelloidea</taxon>
        <taxon>Philodinida</taxon>
        <taxon>Philodinidae</taxon>
        <taxon>Rotaria</taxon>
    </lineage>
</organism>
<dbReference type="AlphaFoldDB" id="A0A8S3FQA7"/>
<feature type="non-terminal residue" evidence="1">
    <location>
        <position position="46"/>
    </location>
</feature>